<sequence length="871" mass="87560">MHILTTLRRLLPLAALSSLSLAAATTCTPSSPWTESFNTNAAQGSVLSHAYVTDVNTVTNTAGKYTLWNQIDRTGNGGYALYLNVANFEGKSGALLTTPRVLFQQVVTVPAGSKVTYQNYARTHATTPSQLRYEFVDTATGALLASMNGSVLTTGYTLQTVPAFTAPGSQVTVKVLTLKDGVSGDANVLKLDDLKLSCAPQPQLTITKGSNGPWTVNQSGAAYTLTVTNSGSAATSGSVTVTDRLPTGIGAPASFTPATGWTCTTSAGLVTCTGTPNLTVGATATLSVPVTVAAEAAGTVTNRASVGGGGDPDPTPDPGTCTGTGGQCAVNTTTVTTTAPVCSKVYALAVAPGGTNLSGVTINELDVTTNAVGTQIAALSGTGSAITSATLGVSPDSKRFFVAADGSNRLWVYDTALRGWYAGGTFTGVSGRLVRMAVTGGGTGYAMDSGGNIWSFTTGSGSGYAVTSLGALTSTSSGAPSFKDNGDFFADSSGKLYMISAVTGSNAIDLWLVTPSGSSASAEYLGNFSSPAQDSQFNGIAAAPGGIYARDNLGRLVKLDLANVTYTPVGTATLGSTDLASCTYPVLAPSLNAVKSVTKVAGTGGDKVQPGDTLEYRVVIRNGGTLPAGGVTFSDALPAGTTYVPGSARVNGATSTVTNGAGTSLGGAAYPFAQPVGICSGPTTPCTTQVLKIDSTPATLDNEAVVTFRVTVNAPASYPASVRNTALVRYAGGPNGGVPSNEVVTPVFEPARLTVTKTVQNLTRGGPVGTSSSGNPGDVLEYCIATTNVGGLNATNISFSDMVPANTAFRVGGFAAGQDIRVATPTGTAYYTAAADGDAGLLSGGKVTVQGGSFVLAPAQTVTICFRASIQ</sequence>
<gene>
    <name evidence="3" type="ORF">DEIGR_103083</name>
</gene>
<dbReference type="InterPro" id="IPR011044">
    <property type="entry name" value="Quino_amine_DH_bsu"/>
</dbReference>
<dbReference type="EMBL" id="BCMS01000001">
    <property type="protein sequence ID" value="GAQ23056.1"/>
    <property type="molecule type" value="Genomic_DNA"/>
</dbReference>
<protein>
    <recommendedName>
        <fullName evidence="2">DUF11 domain-containing protein</fullName>
    </recommendedName>
</protein>
<evidence type="ECO:0000313" key="3">
    <source>
        <dbReference type="EMBL" id="GAQ23056.1"/>
    </source>
</evidence>
<dbReference type="InterPro" id="IPR001434">
    <property type="entry name" value="OmcB-like_DUF11"/>
</dbReference>
<reference evidence="4" key="1">
    <citation type="submission" date="2015-11" db="EMBL/GenBank/DDBJ databases">
        <title>Draft Genome Sequence of the Radioresistant Bacterium Deinococcus grandis, Isolated from Freshwater Fish in Japan.</title>
        <authorList>
            <person name="Satoh K."/>
            <person name="Onodera T."/>
            <person name="Omoso K."/>
            <person name="Takeda-Yano K."/>
            <person name="Katayama T."/>
            <person name="Oono Y."/>
            <person name="Narumi I."/>
        </authorList>
    </citation>
    <scope>NUCLEOTIDE SEQUENCE [LARGE SCALE GENOMIC DNA]</scope>
    <source>
        <strain evidence="4">ATCC 43672</strain>
    </source>
</reference>
<proteinExistence type="predicted"/>
<comment type="caution">
    <text evidence="3">The sequence shown here is derived from an EMBL/GenBank/DDBJ whole genome shotgun (WGS) entry which is preliminary data.</text>
</comment>
<feature type="chain" id="PRO_5007170174" description="DUF11 domain-containing protein" evidence="1">
    <location>
        <begin position="23"/>
        <end position="871"/>
    </location>
</feature>
<dbReference type="InterPro" id="IPR011042">
    <property type="entry name" value="6-blade_b-propeller_TolB-like"/>
</dbReference>
<dbReference type="InterPro" id="IPR047589">
    <property type="entry name" value="DUF11_rpt"/>
</dbReference>
<evidence type="ECO:0000259" key="2">
    <source>
        <dbReference type="Pfam" id="PF01345"/>
    </source>
</evidence>
<feature type="signal peptide" evidence="1">
    <location>
        <begin position="1"/>
        <end position="22"/>
    </location>
</feature>
<dbReference type="Gene3D" id="2.60.40.740">
    <property type="match status" value="1"/>
</dbReference>
<organism evidence="3 4">
    <name type="scientific">Deinococcus grandis</name>
    <dbReference type="NCBI Taxonomy" id="57498"/>
    <lineage>
        <taxon>Bacteria</taxon>
        <taxon>Thermotogati</taxon>
        <taxon>Deinococcota</taxon>
        <taxon>Deinococci</taxon>
        <taxon>Deinococcales</taxon>
        <taxon>Deinococcaceae</taxon>
        <taxon>Deinococcus</taxon>
    </lineage>
</organism>
<dbReference type="NCBIfam" id="TIGR01451">
    <property type="entry name" value="B_ant_repeat"/>
    <property type="match status" value="2"/>
</dbReference>
<dbReference type="SUPFAM" id="SSF50969">
    <property type="entry name" value="YVTN repeat-like/Quinoprotein amine dehydrogenase"/>
    <property type="match status" value="1"/>
</dbReference>
<dbReference type="InterPro" id="IPR051172">
    <property type="entry name" value="Chlamydia_OmcB"/>
</dbReference>
<dbReference type="Pfam" id="PF01345">
    <property type="entry name" value="DUF11"/>
    <property type="match status" value="2"/>
</dbReference>
<feature type="domain" description="DUF11" evidence="2">
    <location>
        <begin position="606"/>
        <end position="710"/>
    </location>
</feature>
<feature type="domain" description="DUF11" evidence="2">
    <location>
        <begin position="204"/>
        <end position="317"/>
    </location>
</feature>
<dbReference type="RefSeq" id="WP_058978375.1">
    <property type="nucleotide sequence ID" value="NZ_BCMS01000001.1"/>
</dbReference>
<evidence type="ECO:0000256" key="1">
    <source>
        <dbReference type="SAM" id="SignalP"/>
    </source>
</evidence>
<dbReference type="AlphaFoldDB" id="A0A124BS26"/>
<dbReference type="Proteomes" id="UP000056209">
    <property type="component" value="Unassembled WGS sequence"/>
</dbReference>
<evidence type="ECO:0000313" key="4">
    <source>
        <dbReference type="Proteomes" id="UP000056209"/>
    </source>
</evidence>
<dbReference type="Gene3D" id="2.120.10.30">
    <property type="entry name" value="TolB, C-terminal domain"/>
    <property type="match status" value="1"/>
</dbReference>
<name>A0A124BS26_9DEIO</name>
<dbReference type="PANTHER" id="PTHR34819">
    <property type="entry name" value="LARGE CYSTEINE-RICH PERIPLASMIC PROTEIN OMCB"/>
    <property type="match status" value="1"/>
</dbReference>
<keyword evidence="4" id="KW-1185">Reference proteome</keyword>
<keyword evidence="1" id="KW-0732">Signal</keyword>
<dbReference type="PANTHER" id="PTHR34819:SF3">
    <property type="entry name" value="CELL SURFACE PROTEIN"/>
    <property type="match status" value="1"/>
</dbReference>
<accession>A0A124BS26</accession>
<dbReference type="OrthoDB" id="53309at2"/>